<dbReference type="EMBL" id="JACOOQ010000010">
    <property type="protein sequence ID" value="MBC5640204.1"/>
    <property type="molecule type" value="Genomic_DNA"/>
</dbReference>
<reference evidence="1" key="1">
    <citation type="submission" date="2020-08" db="EMBL/GenBank/DDBJ databases">
        <title>Genome public.</title>
        <authorList>
            <person name="Liu C."/>
            <person name="Sun Q."/>
        </authorList>
    </citation>
    <scope>NUCLEOTIDE SEQUENCE</scope>
    <source>
        <strain evidence="1">NSJ-42</strain>
    </source>
</reference>
<name>A0A8I0AD31_9CLOT</name>
<gene>
    <name evidence="1" type="ORF">H8R92_07115</name>
</gene>
<sequence>MYEVKLINNDDEIIINAVSTSNEAPRITGQCKFGINTIDSFNFSILPNNSGFNYIQNLKTLVEVKNTKANIIEFKGRVLLSTPKMSSSGLFSKNVVCESELGYLMDSIQTYGEYHNISVRGFLELIINNHNSQVSEDKQFTVGVVDVIDNNDSLYRYLGYDKTFDTIKEKLIDRLGGELRVRYEDDRRYLDYVQAIGELKETEIVLSKNLITLEQERDPSEIITRLIPLGEKLEDSEARLTI</sequence>
<organism evidence="1 2">
    <name type="scientific">Clostridium lentum</name>
    <dbReference type="NCBI Taxonomy" id="2763037"/>
    <lineage>
        <taxon>Bacteria</taxon>
        <taxon>Bacillati</taxon>
        <taxon>Bacillota</taxon>
        <taxon>Clostridia</taxon>
        <taxon>Eubacteriales</taxon>
        <taxon>Clostridiaceae</taxon>
        <taxon>Clostridium</taxon>
    </lineage>
</organism>
<dbReference type="Proteomes" id="UP000662088">
    <property type="component" value="Unassembled WGS sequence"/>
</dbReference>
<evidence type="ECO:0000313" key="1">
    <source>
        <dbReference type="EMBL" id="MBC5640204.1"/>
    </source>
</evidence>
<dbReference type="AlphaFoldDB" id="A0A8I0AD31"/>
<evidence type="ECO:0000313" key="2">
    <source>
        <dbReference type="Proteomes" id="UP000662088"/>
    </source>
</evidence>
<accession>A0A8I0AD31</accession>
<proteinExistence type="predicted"/>
<keyword evidence="2" id="KW-1185">Reference proteome</keyword>
<comment type="caution">
    <text evidence="1">The sequence shown here is derived from an EMBL/GenBank/DDBJ whole genome shotgun (WGS) entry which is preliminary data.</text>
</comment>
<protein>
    <submittedName>
        <fullName evidence="1">Phage tail protein</fullName>
    </submittedName>
</protein>